<protein>
    <submittedName>
        <fullName evidence="1">Pilus assembly protein PilM</fullName>
    </submittedName>
</protein>
<dbReference type="InterPro" id="IPR005883">
    <property type="entry name" value="PilM"/>
</dbReference>
<dbReference type="RefSeq" id="WP_164711886.1">
    <property type="nucleotide sequence ID" value="NZ_AP024911.1"/>
</dbReference>
<proteinExistence type="predicted"/>
<dbReference type="PANTHER" id="PTHR32432:SF3">
    <property type="entry name" value="ETHANOLAMINE UTILIZATION PROTEIN EUTJ"/>
    <property type="match status" value="1"/>
</dbReference>
<evidence type="ECO:0000313" key="1">
    <source>
        <dbReference type="EMBL" id="MFC3023666.1"/>
    </source>
</evidence>
<gene>
    <name evidence="1" type="primary">pilM</name>
    <name evidence="1" type="ORF">ACFODT_07500</name>
</gene>
<name>A0ABV7C8V6_9VIBR</name>
<dbReference type="PANTHER" id="PTHR32432">
    <property type="entry name" value="CELL DIVISION PROTEIN FTSA-RELATED"/>
    <property type="match status" value="1"/>
</dbReference>
<dbReference type="EMBL" id="JBHRSE010000049">
    <property type="protein sequence ID" value="MFC3023666.1"/>
    <property type="molecule type" value="Genomic_DNA"/>
</dbReference>
<reference evidence="2" key="1">
    <citation type="journal article" date="2019" name="Int. J. Syst. Evol. Microbiol.">
        <title>The Global Catalogue of Microorganisms (GCM) 10K type strain sequencing project: providing services to taxonomists for standard genome sequencing and annotation.</title>
        <authorList>
            <consortium name="The Broad Institute Genomics Platform"/>
            <consortium name="The Broad Institute Genome Sequencing Center for Infectious Disease"/>
            <person name="Wu L."/>
            <person name="Ma J."/>
        </authorList>
    </citation>
    <scope>NUCLEOTIDE SEQUENCE [LARGE SCALE GENOMIC DNA]</scope>
    <source>
        <strain evidence="2">KCTC 62784</strain>
    </source>
</reference>
<keyword evidence="2" id="KW-1185">Reference proteome</keyword>
<evidence type="ECO:0000313" key="2">
    <source>
        <dbReference type="Proteomes" id="UP001595384"/>
    </source>
</evidence>
<organism evidence="1 2">
    <name type="scientific">Vibrio zhugei</name>
    <dbReference type="NCBI Taxonomy" id="2479546"/>
    <lineage>
        <taxon>Bacteria</taxon>
        <taxon>Pseudomonadati</taxon>
        <taxon>Pseudomonadota</taxon>
        <taxon>Gammaproteobacteria</taxon>
        <taxon>Vibrionales</taxon>
        <taxon>Vibrionaceae</taxon>
        <taxon>Vibrio</taxon>
    </lineage>
</organism>
<dbReference type="Proteomes" id="UP001595384">
    <property type="component" value="Unassembled WGS sequence"/>
</dbReference>
<comment type="caution">
    <text evidence="1">The sequence shown here is derived from an EMBL/GenBank/DDBJ whole genome shotgun (WGS) entry which is preliminary data.</text>
</comment>
<dbReference type="Gene3D" id="3.30.420.40">
    <property type="match status" value="1"/>
</dbReference>
<dbReference type="InterPro" id="IPR050696">
    <property type="entry name" value="FtsA/MreB"/>
</dbReference>
<dbReference type="Pfam" id="PF11104">
    <property type="entry name" value="PilM_2"/>
    <property type="match status" value="1"/>
</dbReference>
<sequence>MGISSRVTGVDFSHHSIKAVTLTPSHEHTYDIVACSELLVSNDIFADNDMLDYQKIVKKLKELKKTFPLFSRKVAVTLADSSIITKELQVDSYENPHQILSAMMSEQCGINVSELAIDYCALPFEPSVTHSRPTYRVFAARKALITERVRVLKAAGLTPFFMNSQAQGLLQIYARLMACSSMSGALLFHVDHKQATLCYSTGSQAPLFHTFSYPPLELQGASLFPSDWIRRVMLAIQRFQSLYLPSSPSCVWMTGMGTHDAQAVSQLGQQLGWPCRVLSWQSVLSETGDSQPECDGRFAGAVGIAIQGLMWREQGHA</sequence>
<accession>A0ABV7C8V6</accession>